<comment type="caution">
    <text evidence="1">The sequence shown here is derived from an EMBL/GenBank/DDBJ whole genome shotgun (WGS) entry which is preliminary data.</text>
</comment>
<organism evidence="1 2">
    <name type="scientific">Portunus trituberculatus</name>
    <name type="common">Swimming crab</name>
    <name type="synonym">Neptunus trituberculatus</name>
    <dbReference type="NCBI Taxonomy" id="210409"/>
    <lineage>
        <taxon>Eukaryota</taxon>
        <taxon>Metazoa</taxon>
        <taxon>Ecdysozoa</taxon>
        <taxon>Arthropoda</taxon>
        <taxon>Crustacea</taxon>
        <taxon>Multicrustacea</taxon>
        <taxon>Malacostraca</taxon>
        <taxon>Eumalacostraca</taxon>
        <taxon>Eucarida</taxon>
        <taxon>Decapoda</taxon>
        <taxon>Pleocyemata</taxon>
        <taxon>Brachyura</taxon>
        <taxon>Eubrachyura</taxon>
        <taxon>Portunoidea</taxon>
        <taxon>Portunidae</taxon>
        <taxon>Portuninae</taxon>
        <taxon>Portunus</taxon>
    </lineage>
</organism>
<name>A0A5B7JDV0_PORTR</name>
<sequence>MKRPPAAQDYPRAEYGASIDILKRPPPAKDGPTCWSWRRGGGSLALPQTPGISRSLEAAAATHARRSLLIVFTLPAVPQT</sequence>
<dbReference type="Proteomes" id="UP000324222">
    <property type="component" value="Unassembled WGS sequence"/>
</dbReference>
<protein>
    <submittedName>
        <fullName evidence="1">Uncharacterized protein</fullName>
    </submittedName>
</protein>
<reference evidence="1 2" key="1">
    <citation type="submission" date="2019-05" db="EMBL/GenBank/DDBJ databases">
        <title>Another draft genome of Portunus trituberculatus and its Hox gene families provides insights of decapod evolution.</title>
        <authorList>
            <person name="Jeong J.-H."/>
            <person name="Song I."/>
            <person name="Kim S."/>
            <person name="Choi T."/>
            <person name="Kim D."/>
            <person name="Ryu S."/>
            <person name="Kim W."/>
        </authorList>
    </citation>
    <scope>NUCLEOTIDE SEQUENCE [LARGE SCALE GENOMIC DNA]</scope>
    <source>
        <tissue evidence="1">Muscle</tissue>
    </source>
</reference>
<proteinExistence type="predicted"/>
<keyword evidence="2" id="KW-1185">Reference proteome</keyword>
<gene>
    <name evidence="1" type="ORF">E2C01_087616</name>
</gene>
<accession>A0A5B7JDV0</accession>
<dbReference type="AlphaFoldDB" id="A0A5B7JDV0"/>
<evidence type="ECO:0000313" key="2">
    <source>
        <dbReference type="Proteomes" id="UP000324222"/>
    </source>
</evidence>
<dbReference type="EMBL" id="VSRR010091575">
    <property type="protein sequence ID" value="MPC92523.1"/>
    <property type="molecule type" value="Genomic_DNA"/>
</dbReference>
<evidence type="ECO:0000313" key="1">
    <source>
        <dbReference type="EMBL" id="MPC92523.1"/>
    </source>
</evidence>